<evidence type="ECO:0000259" key="4">
    <source>
        <dbReference type="PROSITE" id="PS50043"/>
    </source>
</evidence>
<accession>A0A2R4BQ77</accession>
<dbReference type="SMART" id="SM00421">
    <property type="entry name" value="HTH_LUXR"/>
    <property type="match status" value="1"/>
</dbReference>
<dbReference type="Pfam" id="PF13401">
    <property type="entry name" value="AAA_22"/>
    <property type="match status" value="1"/>
</dbReference>
<evidence type="ECO:0000256" key="1">
    <source>
        <dbReference type="ARBA" id="ARBA00023015"/>
    </source>
</evidence>
<dbReference type="AlphaFoldDB" id="A0A2R4BQ77"/>
<organism evidence="5 6">
    <name type="scientific">Thauera aromatica K172</name>
    <dbReference type="NCBI Taxonomy" id="44139"/>
    <lineage>
        <taxon>Bacteria</taxon>
        <taxon>Pseudomonadati</taxon>
        <taxon>Pseudomonadota</taxon>
        <taxon>Betaproteobacteria</taxon>
        <taxon>Rhodocyclales</taxon>
        <taxon>Zoogloeaceae</taxon>
        <taxon>Thauera</taxon>
    </lineage>
</organism>
<dbReference type="InterPro" id="IPR016032">
    <property type="entry name" value="Sig_transdc_resp-reg_C-effctor"/>
</dbReference>
<dbReference type="SUPFAM" id="SSF46894">
    <property type="entry name" value="C-terminal effector domain of the bipartite response regulators"/>
    <property type="match status" value="1"/>
</dbReference>
<dbReference type="Gene3D" id="1.10.10.10">
    <property type="entry name" value="Winged helix-like DNA-binding domain superfamily/Winged helix DNA-binding domain"/>
    <property type="match status" value="1"/>
</dbReference>
<reference evidence="5 6" key="1">
    <citation type="submission" date="2018-03" db="EMBL/GenBank/DDBJ databases">
        <title>Complete genome sequence of Thauera aromatica, a model organism for studying aromatic compound degradation under denitrifying conditions.</title>
        <authorList>
            <person name="Lo H.-Y."/>
            <person name="Goris T."/>
            <person name="Boll M."/>
            <person name="Mueller J.A."/>
        </authorList>
    </citation>
    <scope>NUCLEOTIDE SEQUENCE [LARGE SCALE GENOMIC DNA]</scope>
    <source>
        <strain evidence="5 6">K172</strain>
    </source>
</reference>
<dbReference type="CDD" id="cd06170">
    <property type="entry name" value="LuxR_C_like"/>
    <property type="match status" value="1"/>
</dbReference>
<gene>
    <name evidence="5" type="ORF">Tharo_2465</name>
</gene>
<keyword evidence="3" id="KW-0804">Transcription</keyword>
<keyword evidence="2" id="KW-0238">DNA-binding</keyword>
<dbReference type="EMBL" id="CP028339">
    <property type="protein sequence ID" value="AVR89362.1"/>
    <property type="molecule type" value="Genomic_DNA"/>
</dbReference>
<dbReference type="Proteomes" id="UP000241885">
    <property type="component" value="Chromosome"/>
</dbReference>
<dbReference type="PRINTS" id="PR00038">
    <property type="entry name" value="HTHLUXR"/>
</dbReference>
<dbReference type="PROSITE" id="PS00622">
    <property type="entry name" value="HTH_LUXR_1"/>
    <property type="match status" value="1"/>
</dbReference>
<protein>
    <recommendedName>
        <fullName evidence="4">HTH luxR-type domain-containing protein</fullName>
    </recommendedName>
</protein>
<feature type="domain" description="HTH luxR-type" evidence="4">
    <location>
        <begin position="1"/>
        <end position="62"/>
    </location>
</feature>
<dbReference type="InterPro" id="IPR049945">
    <property type="entry name" value="AAA_22"/>
</dbReference>
<dbReference type="PROSITE" id="PS50043">
    <property type="entry name" value="HTH_LUXR_2"/>
    <property type="match status" value="1"/>
</dbReference>
<sequence>MPKLSARQQQILELLRAGKVNKEIANELGIGLGTVKQHVVALFKKLGVHNRTMAVSREIAARAPETHKVSSLVAGEGLLERRPCIVLSVVLPETATASAGRLLHQTLASYAFDHDALFLARRGHAGDLIFGIQSPGEHDLFLVLRAGHLLADTLAAHDSSLRDALRGGLTAGLAIASMNRLGGWSGEAIATPAIAEARESAIAATPGMLRLGTSVRELLQALSACGTVFATPEMPFSGLDRLPCCTETSWEPPLGRDEELTFLETRLAASPDKGRLILVEGETGMGKSHLCRHLASRGAVLRWSVRHFTSQPDSGGARVYELSSGAPVEVDTILAALTRRADDAVRLLIIDDCHLLPGDVIARLAAAADAACGVVMLLAGRRFPEALSSQAERLRLGRMSQEAIEALVERELAARGMPSGQVATIARIATGVPLFARQLAARKTTSALPLSLRFVIGSRLDNLGLDRLLLRSVALSDAPVEPAALAAAMGDTVQRAEAAAGLAVASGVIRRDEAGRLSFAHPLLRQAVIEAQVE</sequence>
<dbReference type="Gene3D" id="3.40.50.300">
    <property type="entry name" value="P-loop containing nucleotide triphosphate hydrolases"/>
    <property type="match status" value="1"/>
</dbReference>
<dbReference type="PANTHER" id="PTHR44688">
    <property type="entry name" value="DNA-BINDING TRANSCRIPTIONAL ACTIVATOR DEVR_DOSR"/>
    <property type="match status" value="1"/>
</dbReference>
<dbReference type="Pfam" id="PF00196">
    <property type="entry name" value="GerE"/>
    <property type="match status" value="1"/>
</dbReference>
<keyword evidence="6" id="KW-1185">Reference proteome</keyword>
<keyword evidence="1" id="KW-0805">Transcription regulation</keyword>
<name>A0A2R4BQ77_THAAR</name>
<dbReference type="InterPro" id="IPR027417">
    <property type="entry name" value="P-loop_NTPase"/>
</dbReference>
<dbReference type="KEGG" id="tak:Tharo_2465"/>
<evidence type="ECO:0000313" key="5">
    <source>
        <dbReference type="EMBL" id="AVR89362.1"/>
    </source>
</evidence>
<dbReference type="GO" id="GO:0006355">
    <property type="term" value="P:regulation of DNA-templated transcription"/>
    <property type="evidence" value="ECO:0007669"/>
    <property type="project" value="InterPro"/>
</dbReference>
<evidence type="ECO:0000313" key="6">
    <source>
        <dbReference type="Proteomes" id="UP000241885"/>
    </source>
</evidence>
<dbReference type="GO" id="GO:0016887">
    <property type="term" value="F:ATP hydrolysis activity"/>
    <property type="evidence" value="ECO:0007669"/>
    <property type="project" value="InterPro"/>
</dbReference>
<evidence type="ECO:0000256" key="2">
    <source>
        <dbReference type="ARBA" id="ARBA00023125"/>
    </source>
</evidence>
<dbReference type="GO" id="GO:0003677">
    <property type="term" value="F:DNA binding"/>
    <property type="evidence" value="ECO:0007669"/>
    <property type="project" value="UniProtKB-KW"/>
</dbReference>
<proteinExistence type="predicted"/>
<evidence type="ECO:0000256" key="3">
    <source>
        <dbReference type="ARBA" id="ARBA00023163"/>
    </source>
</evidence>
<dbReference type="PANTHER" id="PTHR44688:SF16">
    <property type="entry name" value="DNA-BINDING TRANSCRIPTIONAL ACTIVATOR DEVR_DOSR"/>
    <property type="match status" value="1"/>
</dbReference>
<dbReference type="SUPFAM" id="SSF52540">
    <property type="entry name" value="P-loop containing nucleoside triphosphate hydrolases"/>
    <property type="match status" value="1"/>
</dbReference>
<dbReference type="InterPro" id="IPR036388">
    <property type="entry name" value="WH-like_DNA-bd_sf"/>
</dbReference>
<dbReference type="InterPro" id="IPR000792">
    <property type="entry name" value="Tscrpt_reg_LuxR_C"/>
</dbReference>